<feature type="compositionally biased region" description="Low complexity" evidence="6">
    <location>
        <begin position="262"/>
        <end position="275"/>
    </location>
</feature>
<dbReference type="EMBL" id="NAJP01000028">
    <property type="protein sequence ID" value="TKA41434.1"/>
    <property type="molecule type" value="Genomic_DNA"/>
</dbReference>
<keyword evidence="3 5" id="KW-0694">RNA-binding</keyword>
<evidence type="ECO:0000256" key="5">
    <source>
        <dbReference type="RuleBase" id="RU004374"/>
    </source>
</evidence>
<dbReference type="GO" id="GO:0016281">
    <property type="term" value="C:eukaryotic translation initiation factor 4F complex"/>
    <property type="evidence" value="ECO:0007669"/>
    <property type="project" value="TreeGrafter"/>
</dbReference>
<comment type="caution">
    <text evidence="7">The sequence shown here is derived from an EMBL/GenBank/DDBJ whole genome shotgun (WGS) entry which is preliminary data.</text>
</comment>
<dbReference type="GO" id="GO:0006417">
    <property type="term" value="P:regulation of translation"/>
    <property type="evidence" value="ECO:0007669"/>
    <property type="project" value="UniProtKB-KW"/>
</dbReference>
<keyword evidence="4 5" id="KW-0648">Protein biosynthesis</keyword>
<evidence type="ECO:0000313" key="8">
    <source>
        <dbReference type="Proteomes" id="UP000310066"/>
    </source>
</evidence>
<evidence type="ECO:0000313" key="7">
    <source>
        <dbReference type="EMBL" id="TKA41434.1"/>
    </source>
</evidence>
<dbReference type="PANTHER" id="PTHR11960">
    <property type="entry name" value="EUKARYOTIC TRANSLATION INITIATION FACTOR 4E RELATED"/>
    <property type="match status" value="1"/>
</dbReference>
<accession>A0A4U0UZ27</accession>
<keyword evidence="1 5" id="KW-0396">Initiation factor</keyword>
<evidence type="ECO:0000256" key="4">
    <source>
        <dbReference type="ARBA" id="ARBA00022917"/>
    </source>
</evidence>
<protein>
    <recommendedName>
        <fullName evidence="9">Translation initiation factor eIF4e</fullName>
    </recommendedName>
</protein>
<dbReference type="OrthoDB" id="17977at2759"/>
<keyword evidence="2" id="KW-0810">Translation regulation</keyword>
<feature type="region of interest" description="Disordered" evidence="6">
    <location>
        <begin position="262"/>
        <end position="294"/>
    </location>
</feature>
<evidence type="ECO:0000256" key="6">
    <source>
        <dbReference type="SAM" id="MobiDB-lite"/>
    </source>
</evidence>
<proteinExistence type="inferred from homology"/>
<organism evidence="7 8">
    <name type="scientific">Friedmanniomyces endolithicus</name>
    <dbReference type="NCBI Taxonomy" id="329885"/>
    <lineage>
        <taxon>Eukaryota</taxon>
        <taxon>Fungi</taxon>
        <taxon>Dikarya</taxon>
        <taxon>Ascomycota</taxon>
        <taxon>Pezizomycotina</taxon>
        <taxon>Dothideomycetes</taxon>
        <taxon>Dothideomycetidae</taxon>
        <taxon>Mycosphaerellales</taxon>
        <taxon>Teratosphaeriaceae</taxon>
        <taxon>Friedmanniomyces</taxon>
    </lineage>
</organism>
<dbReference type="Pfam" id="PF01652">
    <property type="entry name" value="IF4E"/>
    <property type="match status" value="1"/>
</dbReference>
<dbReference type="GO" id="GO:0003743">
    <property type="term" value="F:translation initiation factor activity"/>
    <property type="evidence" value="ECO:0007669"/>
    <property type="project" value="UniProtKB-KW"/>
</dbReference>
<gene>
    <name evidence="7" type="ORF">B0A54_06337</name>
</gene>
<sequence>MASSQQSVPAAPRLQLPTSLPPLSAEDSAATTSPARGAEMRNFLQARLQKNRAPPLVHSWDFYHDRQDRTKATNLSSIPSKPNTAENSQQTTAGDGDDNYASRLEHLAVIDNVRKFWNVFNNFPLHSLALRDSVHLFHKGVQPIWEDPRNTRGGAWTFRVPKSLAAAFWQELCMLAIGEKLQEGLVEDQVRNGRMSFKDDVCGVSLGVRFNSMLVQIWNRDGSHEVGIQEMLRVVLDGLSDELKPREGSYYYKKHSEHAGFAAPANGNGDAAGSGSRPGTSTGASIDAVLAENA</sequence>
<dbReference type="Gene3D" id="3.30.760.10">
    <property type="entry name" value="RNA Cap, Translation Initiation Factor Eif4e"/>
    <property type="match status" value="1"/>
</dbReference>
<comment type="similarity">
    <text evidence="5">Belongs to the eukaryotic initiation factor 4E family.</text>
</comment>
<evidence type="ECO:0000256" key="1">
    <source>
        <dbReference type="ARBA" id="ARBA00022540"/>
    </source>
</evidence>
<dbReference type="InterPro" id="IPR023398">
    <property type="entry name" value="TIF_eIF4e-like"/>
</dbReference>
<dbReference type="STRING" id="329885.A0A4U0UZ27"/>
<evidence type="ECO:0008006" key="9">
    <source>
        <dbReference type="Google" id="ProtNLM"/>
    </source>
</evidence>
<dbReference type="GO" id="GO:0000340">
    <property type="term" value="F:RNA 7-methylguanosine cap binding"/>
    <property type="evidence" value="ECO:0007669"/>
    <property type="project" value="TreeGrafter"/>
</dbReference>
<evidence type="ECO:0000256" key="2">
    <source>
        <dbReference type="ARBA" id="ARBA00022845"/>
    </source>
</evidence>
<name>A0A4U0UZ27_9PEZI</name>
<evidence type="ECO:0000256" key="3">
    <source>
        <dbReference type="ARBA" id="ARBA00022884"/>
    </source>
</evidence>
<dbReference type="InterPro" id="IPR001040">
    <property type="entry name" value="TIF_eIF_4E"/>
</dbReference>
<feature type="region of interest" description="Disordered" evidence="6">
    <location>
        <begin position="1"/>
        <end position="35"/>
    </location>
</feature>
<dbReference type="SUPFAM" id="SSF55418">
    <property type="entry name" value="eIF4e-like"/>
    <property type="match status" value="1"/>
</dbReference>
<dbReference type="AlphaFoldDB" id="A0A4U0UZ27"/>
<feature type="compositionally biased region" description="Polar residues" evidence="6">
    <location>
        <begin position="73"/>
        <end position="93"/>
    </location>
</feature>
<reference evidence="7 8" key="1">
    <citation type="submission" date="2017-03" db="EMBL/GenBank/DDBJ databases">
        <title>Genomes of endolithic fungi from Antarctica.</title>
        <authorList>
            <person name="Coleine C."/>
            <person name="Masonjones S."/>
            <person name="Stajich J.E."/>
        </authorList>
    </citation>
    <scope>NUCLEOTIDE SEQUENCE [LARGE SCALE GENOMIC DNA]</scope>
    <source>
        <strain evidence="7 8">CCFEE 5311</strain>
    </source>
</reference>
<dbReference type="PANTHER" id="PTHR11960:SF66">
    <property type="entry name" value="EUKARYOTIC TRANSLATION INITIATION FACTOR 4E TYPE 3"/>
    <property type="match status" value="1"/>
</dbReference>
<dbReference type="Proteomes" id="UP000310066">
    <property type="component" value="Unassembled WGS sequence"/>
</dbReference>
<feature type="region of interest" description="Disordered" evidence="6">
    <location>
        <begin position="73"/>
        <end position="98"/>
    </location>
</feature>